<feature type="transmembrane region" description="Helical" evidence="1">
    <location>
        <begin position="43"/>
        <end position="65"/>
    </location>
</feature>
<keyword evidence="1" id="KW-0472">Membrane</keyword>
<organism evidence="2">
    <name type="scientific">Cyanobacterium aponinum AL20115</name>
    <dbReference type="NCBI Taxonomy" id="3090662"/>
    <lineage>
        <taxon>Bacteria</taxon>
        <taxon>Bacillati</taxon>
        <taxon>Cyanobacteriota</taxon>
        <taxon>Cyanophyceae</taxon>
        <taxon>Oscillatoriophycideae</taxon>
        <taxon>Chroococcales</taxon>
        <taxon>Geminocystaceae</taxon>
        <taxon>Cyanobacterium</taxon>
    </lineage>
</organism>
<keyword evidence="1" id="KW-1133">Transmembrane helix</keyword>
<evidence type="ECO:0000256" key="1">
    <source>
        <dbReference type="SAM" id="Phobius"/>
    </source>
</evidence>
<keyword evidence="1" id="KW-0812">Transmembrane</keyword>
<evidence type="ECO:0000313" key="2">
    <source>
        <dbReference type="EMBL" id="WPF89195.1"/>
    </source>
</evidence>
<name>A0AAF0ZFC4_9CHRO</name>
<dbReference type="EMBL" id="CP138348">
    <property type="protein sequence ID" value="WPF89195.1"/>
    <property type="molecule type" value="Genomic_DNA"/>
</dbReference>
<reference evidence="2" key="1">
    <citation type="submission" date="2023-11" db="EMBL/GenBank/DDBJ databases">
        <title>Genome sequence of Cyanobacterium aponinum BCRC AL20115.</title>
        <authorList>
            <person name="Chang H.-Y."/>
            <person name="Lin K.-M."/>
            <person name="Hsueh H.-T."/>
            <person name="Chu H.-A."/>
            <person name="Kuo C.-H."/>
        </authorList>
    </citation>
    <scope>NUCLEOTIDE SEQUENCE</scope>
    <source>
        <strain evidence="2">AL20115</strain>
    </source>
</reference>
<accession>A0AAF0ZFC4</accession>
<dbReference type="RefSeq" id="WP_206602562.1">
    <property type="nucleotide sequence ID" value="NZ_CP138348.1"/>
</dbReference>
<proteinExistence type="predicted"/>
<dbReference type="AlphaFoldDB" id="A0AAF0ZFC4"/>
<protein>
    <submittedName>
        <fullName evidence="2">Uncharacterized protein</fullName>
    </submittedName>
</protein>
<sequence>MEFLSHHRGIVHLIKRLIYLGITLIDIATKCDRIFESLLQSQYSLPSGSGMAFLMAINAVMISLISNKVTKVLN</sequence>
<gene>
    <name evidence="2" type="ORF">SAY89_02665</name>
</gene>